<feature type="signal peptide" evidence="1">
    <location>
        <begin position="1"/>
        <end position="27"/>
    </location>
</feature>
<reference evidence="3" key="1">
    <citation type="submission" date="2016-10" db="EMBL/GenBank/DDBJ databases">
        <authorList>
            <person name="Varghese N."/>
            <person name="Submissions S."/>
        </authorList>
    </citation>
    <scope>NUCLEOTIDE SEQUENCE [LARGE SCALE GENOMIC DNA]</scope>
    <source>
        <strain evidence="3">CGMCC 4.3568</strain>
    </source>
</reference>
<keyword evidence="1" id="KW-0732">Signal</keyword>
<dbReference type="SUPFAM" id="SSF53474">
    <property type="entry name" value="alpha/beta-Hydrolases"/>
    <property type="match status" value="1"/>
</dbReference>
<sequence>MRTTRSLVAAALGAVLTLLIIPGTASATETYPVPWTLGAALPAQLAAPGGAPPGANDWSCTPTEEHPNPVVLTHGLGANQTVNWQTFAPLLANEGYCVFSLTYGTKDSVGTPGVYQPGGLVPMEESAAELSAFVDQVLDATGASRVDLLGHSEGTLMPSYYVRFLGGESKVDKYVSLTPLWEGTTLLGLSTLYQHGSLIGLDPVVDGALNPVCGSCSQFLQGSDYLKNLHSVGIFAPDVTYTNIVTKYDELVVPYTSGVAEGTNVTNIVLQDECGLDFAEHAAVAADPVAAGHVLNALDPANAKPVRCVLVTPLGAAN</sequence>
<evidence type="ECO:0000313" key="2">
    <source>
        <dbReference type="EMBL" id="SFB61070.1"/>
    </source>
</evidence>
<dbReference type="RefSeq" id="WP_091678377.1">
    <property type="nucleotide sequence ID" value="NZ_FOKG01000027.1"/>
</dbReference>
<dbReference type="Gene3D" id="3.40.50.1820">
    <property type="entry name" value="alpha/beta hydrolase"/>
    <property type="match status" value="1"/>
</dbReference>
<proteinExistence type="predicted"/>
<dbReference type="OrthoDB" id="8871309at2"/>
<evidence type="ECO:0000256" key="1">
    <source>
        <dbReference type="SAM" id="SignalP"/>
    </source>
</evidence>
<dbReference type="PANTHER" id="PTHR32015:SF1">
    <property type="entry name" value="LIPASE"/>
    <property type="match status" value="1"/>
</dbReference>
<dbReference type="EMBL" id="FOKG01000027">
    <property type="protein sequence ID" value="SFB61070.1"/>
    <property type="molecule type" value="Genomic_DNA"/>
</dbReference>
<keyword evidence="3" id="KW-1185">Reference proteome</keyword>
<accession>A0A1I1CKB2</accession>
<dbReference type="InterPro" id="IPR029058">
    <property type="entry name" value="AB_hydrolase_fold"/>
</dbReference>
<dbReference type="Pfam" id="PF01674">
    <property type="entry name" value="Lipase_2"/>
    <property type="match status" value="1"/>
</dbReference>
<dbReference type="GO" id="GO:0016298">
    <property type="term" value="F:lipase activity"/>
    <property type="evidence" value="ECO:0007669"/>
    <property type="project" value="TreeGrafter"/>
</dbReference>
<protein>
    <submittedName>
        <fullName evidence="2">Triacylglycerol esterase/lipase EstA, alpha/beta hydrolase fold</fullName>
    </submittedName>
</protein>
<dbReference type="PANTHER" id="PTHR32015">
    <property type="entry name" value="FASTING INDUCED LIPASE"/>
    <property type="match status" value="1"/>
</dbReference>
<evidence type="ECO:0000313" key="3">
    <source>
        <dbReference type="Proteomes" id="UP000243799"/>
    </source>
</evidence>
<keyword evidence="2" id="KW-0378">Hydrolase</keyword>
<dbReference type="Proteomes" id="UP000243799">
    <property type="component" value="Unassembled WGS sequence"/>
</dbReference>
<dbReference type="InterPro" id="IPR002918">
    <property type="entry name" value="Lipase_EstA/Esterase_EstB"/>
</dbReference>
<organism evidence="2 3">
    <name type="scientific">Amycolatopsis marina</name>
    <dbReference type="NCBI Taxonomy" id="490629"/>
    <lineage>
        <taxon>Bacteria</taxon>
        <taxon>Bacillati</taxon>
        <taxon>Actinomycetota</taxon>
        <taxon>Actinomycetes</taxon>
        <taxon>Pseudonocardiales</taxon>
        <taxon>Pseudonocardiaceae</taxon>
        <taxon>Amycolatopsis</taxon>
    </lineage>
</organism>
<dbReference type="AlphaFoldDB" id="A0A1I1CKB2"/>
<dbReference type="GO" id="GO:0016042">
    <property type="term" value="P:lipid catabolic process"/>
    <property type="evidence" value="ECO:0007669"/>
    <property type="project" value="InterPro"/>
</dbReference>
<gene>
    <name evidence="2" type="ORF">SAMN05216266_12730</name>
</gene>
<feature type="chain" id="PRO_5017221806" evidence="1">
    <location>
        <begin position="28"/>
        <end position="318"/>
    </location>
</feature>
<name>A0A1I1CKB2_9PSEU</name>
<dbReference type="STRING" id="490629.SAMN05216266_12730"/>